<dbReference type="PANTHER" id="PTHR43214">
    <property type="entry name" value="TWO-COMPONENT RESPONSE REGULATOR"/>
    <property type="match status" value="1"/>
</dbReference>
<organism evidence="6">
    <name type="scientific">Kribbella sp. HUAS MG21</name>
    <dbReference type="NCBI Taxonomy" id="3160966"/>
    <lineage>
        <taxon>Bacteria</taxon>
        <taxon>Bacillati</taxon>
        <taxon>Actinomycetota</taxon>
        <taxon>Actinomycetes</taxon>
        <taxon>Propionibacteriales</taxon>
        <taxon>Kribbellaceae</taxon>
        <taxon>Kribbella</taxon>
    </lineage>
</organism>
<evidence type="ECO:0000313" key="6">
    <source>
        <dbReference type="EMBL" id="XBV22834.1"/>
    </source>
</evidence>
<feature type="domain" description="HTH luxR-type" evidence="4">
    <location>
        <begin position="139"/>
        <end position="204"/>
    </location>
</feature>
<dbReference type="Gene3D" id="3.40.50.2300">
    <property type="match status" value="1"/>
</dbReference>
<dbReference type="InterPro" id="IPR058245">
    <property type="entry name" value="NreC/VraR/RcsB-like_REC"/>
</dbReference>
<dbReference type="RefSeq" id="WP_350275673.1">
    <property type="nucleotide sequence ID" value="NZ_CP158165.1"/>
</dbReference>
<dbReference type="SUPFAM" id="SSF46894">
    <property type="entry name" value="C-terminal effector domain of the bipartite response regulators"/>
    <property type="match status" value="1"/>
</dbReference>
<dbReference type="CDD" id="cd06170">
    <property type="entry name" value="LuxR_C_like"/>
    <property type="match status" value="1"/>
</dbReference>
<evidence type="ECO:0000259" key="5">
    <source>
        <dbReference type="PROSITE" id="PS50110"/>
    </source>
</evidence>
<name>A0AAU7T7M3_9ACTN</name>
<comment type="caution">
    <text evidence="3">Lacks conserved residue(s) required for the propagation of feature annotation.</text>
</comment>
<dbReference type="PROSITE" id="PS50110">
    <property type="entry name" value="RESPONSE_REGULATORY"/>
    <property type="match status" value="1"/>
</dbReference>
<dbReference type="SMART" id="SM00421">
    <property type="entry name" value="HTH_LUXR"/>
    <property type="match status" value="1"/>
</dbReference>
<dbReference type="GO" id="GO:0000160">
    <property type="term" value="P:phosphorelay signal transduction system"/>
    <property type="evidence" value="ECO:0007669"/>
    <property type="project" value="InterPro"/>
</dbReference>
<evidence type="ECO:0000256" key="3">
    <source>
        <dbReference type="PROSITE-ProRule" id="PRU00169"/>
    </source>
</evidence>
<reference evidence="6" key="1">
    <citation type="submission" date="2024-06" db="EMBL/GenBank/DDBJ databases">
        <title>Kribbella sp. strain HUAS MG21 genome sequences.</title>
        <authorList>
            <person name="Mo P."/>
        </authorList>
    </citation>
    <scope>NUCLEOTIDE SEQUENCE</scope>
    <source>
        <strain evidence="6">HUAS MG21</strain>
    </source>
</reference>
<keyword evidence="2" id="KW-0238">DNA-binding</keyword>
<dbReference type="EMBL" id="CP158165">
    <property type="protein sequence ID" value="XBV22834.1"/>
    <property type="molecule type" value="Genomic_DNA"/>
</dbReference>
<dbReference type="InterPro" id="IPR000792">
    <property type="entry name" value="Tscrpt_reg_LuxR_C"/>
</dbReference>
<dbReference type="GO" id="GO:0006355">
    <property type="term" value="P:regulation of DNA-templated transcription"/>
    <property type="evidence" value="ECO:0007669"/>
    <property type="project" value="InterPro"/>
</dbReference>
<dbReference type="CDD" id="cd17535">
    <property type="entry name" value="REC_NarL-like"/>
    <property type="match status" value="1"/>
</dbReference>
<dbReference type="InterPro" id="IPR011006">
    <property type="entry name" value="CheY-like_superfamily"/>
</dbReference>
<sequence>MIRVVVVDSHAITRFGLGGLMAGQDDLELVADADSARAAFPAIRRTEPDVVTLEIALPDGDGLEVARDLLRLRPDLGIVILTSASADELLFRAADTGVSAFVTKTAPVDEVLAAIRHAAVAARSFTATGLMQALTRRAAAPAGPQLSRREHEVLDLLAEGLSVPAIARAMYLSHPTAKTYVARLYDKLGASNRSQALMAALRRGLLDPTAFSDLNATPERAAARV</sequence>
<dbReference type="Pfam" id="PF00072">
    <property type="entry name" value="Response_reg"/>
    <property type="match status" value="1"/>
</dbReference>
<dbReference type="PROSITE" id="PS50043">
    <property type="entry name" value="HTH_LUXR_2"/>
    <property type="match status" value="1"/>
</dbReference>
<protein>
    <submittedName>
        <fullName evidence="6">Response regulator transcription factor</fullName>
    </submittedName>
</protein>
<accession>A0AAU7T7M3</accession>
<feature type="domain" description="Response regulatory" evidence="5">
    <location>
        <begin position="3"/>
        <end position="119"/>
    </location>
</feature>
<dbReference type="SMART" id="SM00448">
    <property type="entry name" value="REC"/>
    <property type="match status" value="1"/>
</dbReference>
<dbReference type="PANTHER" id="PTHR43214:SF43">
    <property type="entry name" value="TWO-COMPONENT RESPONSE REGULATOR"/>
    <property type="match status" value="1"/>
</dbReference>
<dbReference type="InterPro" id="IPR039420">
    <property type="entry name" value="WalR-like"/>
</dbReference>
<dbReference type="SUPFAM" id="SSF52172">
    <property type="entry name" value="CheY-like"/>
    <property type="match status" value="1"/>
</dbReference>
<dbReference type="Pfam" id="PF00196">
    <property type="entry name" value="GerE"/>
    <property type="match status" value="1"/>
</dbReference>
<keyword evidence="1" id="KW-0597">Phosphoprotein</keyword>
<evidence type="ECO:0000259" key="4">
    <source>
        <dbReference type="PROSITE" id="PS50043"/>
    </source>
</evidence>
<evidence type="ECO:0000256" key="1">
    <source>
        <dbReference type="ARBA" id="ARBA00022553"/>
    </source>
</evidence>
<dbReference type="InterPro" id="IPR016032">
    <property type="entry name" value="Sig_transdc_resp-reg_C-effctor"/>
</dbReference>
<dbReference type="GO" id="GO:0003677">
    <property type="term" value="F:DNA binding"/>
    <property type="evidence" value="ECO:0007669"/>
    <property type="project" value="UniProtKB-KW"/>
</dbReference>
<dbReference type="PRINTS" id="PR00038">
    <property type="entry name" value="HTHLUXR"/>
</dbReference>
<proteinExistence type="predicted"/>
<gene>
    <name evidence="6" type="ORF">ABN611_30245</name>
</gene>
<evidence type="ECO:0000256" key="2">
    <source>
        <dbReference type="ARBA" id="ARBA00023125"/>
    </source>
</evidence>
<dbReference type="AlphaFoldDB" id="A0AAU7T7M3"/>
<dbReference type="InterPro" id="IPR001789">
    <property type="entry name" value="Sig_transdc_resp-reg_receiver"/>
</dbReference>